<sequence length="275" mass="30345">MSDERDIQAHDLVHEQSLIGINHVGRDFVGPDGVAVTALSDINLEIRPGELVSVIGPSGCGKTTLLRLISGLDAPQRGSVTFKGHPIEGPNPERGYVFQQGSLFPWLTVEENVAFGLKAQGVYSGRKGEVAEYLGKVGLTGFEQSYPHQISGGMAQRVAIARALIDRPKVLLLDEPMGALDSFTRADLQDTLLDLWELYHMTMILVTHDVDEAIYLGNRVVIMTPRPGRIKEIVPIDLAHRDRVSDDFAAYRKLLLTKLHFETQKTAENHSGEEQ</sequence>
<keyword evidence="1" id="KW-0813">Transport</keyword>
<keyword evidence="2" id="KW-0547">Nucleotide-binding</keyword>
<comment type="caution">
    <text evidence="5">The sequence shown here is derived from an EMBL/GenBank/DDBJ whole genome shotgun (WGS) entry which is preliminary data.</text>
</comment>
<dbReference type="InterPro" id="IPR003439">
    <property type="entry name" value="ABC_transporter-like_ATP-bd"/>
</dbReference>
<dbReference type="PROSITE" id="PS00211">
    <property type="entry name" value="ABC_TRANSPORTER_1"/>
    <property type="match status" value="1"/>
</dbReference>
<evidence type="ECO:0000256" key="3">
    <source>
        <dbReference type="ARBA" id="ARBA00022840"/>
    </source>
</evidence>
<dbReference type="GO" id="GO:0016887">
    <property type="term" value="F:ATP hydrolysis activity"/>
    <property type="evidence" value="ECO:0007669"/>
    <property type="project" value="InterPro"/>
</dbReference>
<dbReference type="Pfam" id="PF00005">
    <property type="entry name" value="ABC_tran"/>
    <property type="match status" value="1"/>
</dbReference>
<dbReference type="RefSeq" id="WP_024462766.1">
    <property type="nucleotide sequence ID" value="NZ_CP062939.1"/>
</dbReference>
<keyword evidence="5" id="KW-0378">Hydrolase</keyword>
<dbReference type="EC" id="3.6.3.36" evidence="5"/>
<dbReference type="STRING" id="77635.BISU_0632"/>
<evidence type="ECO:0000259" key="4">
    <source>
        <dbReference type="PROSITE" id="PS50893"/>
    </source>
</evidence>
<dbReference type="GO" id="GO:0005524">
    <property type="term" value="F:ATP binding"/>
    <property type="evidence" value="ECO:0007669"/>
    <property type="project" value="UniProtKB-KW"/>
</dbReference>
<organism evidence="5 6">
    <name type="scientific">Bifidobacterium subtile</name>
    <dbReference type="NCBI Taxonomy" id="77635"/>
    <lineage>
        <taxon>Bacteria</taxon>
        <taxon>Bacillati</taxon>
        <taxon>Actinomycetota</taxon>
        <taxon>Actinomycetes</taxon>
        <taxon>Bifidobacteriales</taxon>
        <taxon>Bifidobacteriaceae</taxon>
        <taxon>Bifidobacterium</taxon>
    </lineage>
</organism>
<dbReference type="EMBL" id="JGZR01000003">
    <property type="protein sequence ID" value="KFJ04624.1"/>
    <property type="molecule type" value="Genomic_DNA"/>
</dbReference>
<dbReference type="CDD" id="cd03293">
    <property type="entry name" value="ABC_NrtD_SsuB_transporters"/>
    <property type="match status" value="1"/>
</dbReference>
<keyword evidence="6" id="KW-1185">Reference proteome</keyword>
<dbReference type="SUPFAM" id="SSF52540">
    <property type="entry name" value="P-loop containing nucleoside triphosphate hydrolases"/>
    <property type="match status" value="1"/>
</dbReference>
<dbReference type="Gene3D" id="3.40.50.300">
    <property type="entry name" value="P-loop containing nucleotide triphosphate hydrolases"/>
    <property type="match status" value="1"/>
</dbReference>
<reference evidence="5 6" key="1">
    <citation type="submission" date="2014-03" db="EMBL/GenBank/DDBJ databases">
        <title>Genomics of Bifidobacteria.</title>
        <authorList>
            <person name="Ventura M."/>
            <person name="Milani C."/>
            <person name="Lugli G.A."/>
        </authorList>
    </citation>
    <scope>NUCLEOTIDE SEQUENCE [LARGE SCALE GENOMIC DNA]</scope>
    <source>
        <strain evidence="5 6">LMG 11597</strain>
    </source>
</reference>
<protein>
    <submittedName>
        <fullName evidence="5">Taurine-transporting AtPase</fullName>
        <ecNumber evidence="5">3.6.3.36</ecNumber>
    </submittedName>
</protein>
<name>A0A087EA23_9BIFI</name>
<dbReference type="eggNOG" id="COG1116">
    <property type="taxonomic scope" value="Bacteria"/>
</dbReference>
<dbReference type="OrthoDB" id="8773773at2"/>
<evidence type="ECO:0000256" key="2">
    <source>
        <dbReference type="ARBA" id="ARBA00022741"/>
    </source>
</evidence>
<dbReference type="Proteomes" id="UP000029055">
    <property type="component" value="Unassembled WGS sequence"/>
</dbReference>
<dbReference type="PANTHER" id="PTHR42788:SF13">
    <property type="entry name" value="ALIPHATIC SULFONATES IMPORT ATP-BINDING PROTEIN SSUB"/>
    <property type="match status" value="1"/>
</dbReference>
<dbReference type="InterPro" id="IPR017871">
    <property type="entry name" value="ABC_transporter-like_CS"/>
</dbReference>
<gene>
    <name evidence="5" type="ORF">BISU_0632</name>
</gene>
<evidence type="ECO:0000313" key="5">
    <source>
        <dbReference type="EMBL" id="KFJ04624.1"/>
    </source>
</evidence>
<dbReference type="AlphaFoldDB" id="A0A087EA23"/>
<feature type="domain" description="ABC transporter" evidence="4">
    <location>
        <begin position="19"/>
        <end position="252"/>
    </location>
</feature>
<dbReference type="InterPro" id="IPR003593">
    <property type="entry name" value="AAA+_ATPase"/>
</dbReference>
<dbReference type="SMART" id="SM00382">
    <property type="entry name" value="AAA"/>
    <property type="match status" value="1"/>
</dbReference>
<dbReference type="InterPro" id="IPR050166">
    <property type="entry name" value="ABC_transporter_ATP-bind"/>
</dbReference>
<accession>A0A087EA23</accession>
<proteinExistence type="predicted"/>
<evidence type="ECO:0000313" key="6">
    <source>
        <dbReference type="Proteomes" id="UP000029055"/>
    </source>
</evidence>
<dbReference type="PANTHER" id="PTHR42788">
    <property type="entry name" value="TAURINE IMPORT ATP-BINDING PROTEIN-RELATED"/>
    <property type="match status" value="1"/>
</dbReference>
<dbReference type="InterPro" id="IPR027417">
    <property type="entry name" value="P-loop_NTPase"/>
</dbReference>
<evidence type="ECO:0000256" key="1">
    <source>
        <dbReference type="ARBA" id="ARBA00022448"/>
    </source>
</evidence>
<keyword evidence="3" id="KW-0067">ATP-binding</keyword>
<dbReference type="PROSITE" id="PS50893">
    <property type="entry name" value="ABC_TRANSPORTER_2"/>
    <property type="match status" value="1"/>
</dbReference>